<dbReference type="STRING" id="1443941.A9J31_05750"/>
<dbReference type="InterPro" id="IPR051158">
    <property type="entry name" value="Metallophosphoesterase_sf"/>
</dbReference>
<name>A0A1A7RAQ4_9GAMM</name>
<sequence>MWELNSVVLYFYLALGVLAIWAISQAWLSQSRTETIHPFKAFIHLLAFYLSYLLIPLFFFSFYAGWSGYYSLHEAIFVGLITGVLCYARFIEPHMVRVQKRQYKLHEDRNLLKPVRIALIGDLHIGLFSGHERQLKIIVDKINAQNPDLVVVAGDWTYEPENKLVEELSVLKKIVAPIYSVNGNHDEQYPGPPIQELLKQALSTNNVVDIEGQVVEFNEFRLLGIGDLWAGKADMRYLPELPQDKPWLILSHNPDTVDMVPKLPRRPLMLSGHTHGGQVELPWLTDYVMKKVSILGHKKGLYQHENADVFVTVGTGMVGVPFRFRVPPTIDIIELI</sequence>
<keyword evidence="3" id="KW-1133">Transmembrane helix</keyword>
<dbReference type="EMBL" id="LZDS01000025">
    <property type="protein sequence ID" value="OBX28569.1"/>
    <property type="molecule type" value="Genomic_DNA"/>
</dbReference>
<organism evidence="5 6">
    <name type="scientific">Acinetobacter gandensis</name>
    <dbReference type="NCBI Taxonomy" id="1443941"/>
    <lineage>
        <taxon>Bacteria</taxon>
        <taxon>Pseudomonadati</taxon>
        <taxon>Pseudomonadota</taxon>
        <taxon>Gammaproteobacteria</taxon>
        <taxon>Moraxellales</taxon>
        <taxon>Moraxellaceae</taxon>
        <taxon>Acinetobacter</taxon>
    </lineage>
</organism>
<dbReference type="Gene3D" id="3.60.21.10">
    <property type="match status" value="1"/>
</dbReference>
<accession>A0A1A7RAQ4</accession>
<keyword evidence="2 5" id="KW-0378">Hydrolase</keyword>
<dbReference type="OrthoDB" id="9780884at2"/>
<keyword evidence="6" id="KW-1185">Reference proteome</keyword>
<feature type="transmembrane region" description="Helical" evidence="3">
    <location>
        <begin position="70"/>
        <end position="91"/>
    </location>
</feature>
<evidence type="ECO:0000313" key="6">
    <source>
        <dbReference type="Proteomes" id="UP000185753"/>
    </source>
</evidence>
<dbReference type="SUPFAM" id="SSF56300">
    <property type="entry name" value="Metallo-dependent phosphatases"/>
    <property type="match status" value="1"/>
</dbReference>
<feature type="transmembrane region" description="Helical" evidence="3">
    <location>
        <begin position="41"/>
        <end position="64"/>
    </location>
</feature>
<evidence type="ECO:0000259" key="4">
    <source>
        <dbReference type="Pfam" id="PF00149"/>
    </source>
</evidence>
<evidence type="ECO:0000256" key="1">
    <source>
        <dbReference type="ARBA" id="ARBA00022723"/>
    </source>
</evidence>
<dbReference type="RefSeq" id="WP_067764962.1">
    <property type="nucleotide sequence ID" value="NZ_JBOINS010000027.1"/>
</dbReference>
<feature type="transmembrane region" description="Helical" evidence="3">
    <location>
        <begin position="6"/>
        <end position="29"/>
    </location>
</feature>
<dbReference type="InterPro" id="IPR029052">
    <property type="entry name" value="Metallo-depent_PP-like"/>
</dbReference>
<reference evidence="6" key="1">
    <citation type="submission" date="2016-06" db="EMBL/GenBank/DDBJ databases">
        <authorList>
            <person name="Radolfova-Krizova L."/>
            <person name="Nemec A."/>
        </authorList>
    </citation>
    <scope>NUCLEOTIDE SEQUENCE [LARGE SCALE GENOMIC DNA]</scope>
    <source>
        <strain evidence="6">ANC 4275</strain>
    </source>
</reference>
<proteinExistence type="predicted"/>
<dbReference type="PANTHER" id="PTHR31302:SF31">
    <property type="entry name" value="PHOSPHODIESTERASE YAEI"/>
    <property type="match status" value="1"/>
</dbReference>
<evidence type="ECO:0000256" key="2">
    <source>
        <dbReference type="ARBA" id="ARBA00022801"/>
    </source>
</evidence>
<dbReference type="Pfam" id="PF00149">
    <property type="entry name" value="Metallophos"/>
    <property type="match status" value="1"/>
</dbReference>
<evidence type="ECO:0000313" key="5">
    <source>
        <dbReference type="EMBL" id="OBX28569.1"/>
    </source>
</evidence>
<dbReference type="PANTHER" id="PTHR31302">
    <property type="entry name" value="TRANSMEMBRANE PROTEIN WITH METALLOPHOSPHOESTERASE DOMAIN-RELATED"/>
    <property type="match status" value="1"/>
</dbReference>
<dbReference type="Proteomes" id="UP000185753">
    <property type="component" value="Unassembled WGS sequence"/>
</dbReference>
<dbReference type="GO" id="GO:0046872">
    <property type="term" value="F:metal ion binding"/>
    <property type="evidence" value="ECO:0007669"/>
    <property type="project" value="UniProtKB-KW"/>
</dbReference>
<dbReference type="InterPro" id="IPR004843">
    <property type="entry name" value="Calcineurin-like_PHP"/>
</dbReference>
<dbReference type="GO" id="GO:0009245">
    <property type="term" value="P:lipid A biosynthetic process"/>
    <property type="evidence" value="ECO:0007669"/>
    <property type="project" value="TreeGrafter"/>
</dbReference>
<keyword evidence="1" id="KW-0479">Metal-binding</keyword>
<keyword evidence="3" id="KW-0812">Transmembrane</keyword>
<evidence type="ECO:0000256" key="3">
    <source>
        <dbReference type="SAM" id="Phobius"/>
    </source>
</evidence>
<dbReference type="GO" id="GO:0008758">
    <property type="term" value="F:UDP-2,3-diacylglucosamine hydrolase activity"/>
    <property type="evidence" value="ECO:0007669"/>
    <property type="project" value="TreeGrafter"/>
</dbReference>
<comment type="caution">
    <text evidence="5">The sequence shown here is derived from an EMBL/GenBank/DDBJ whole genome shotgun (WGS) entry which is preliminary data.</text>
</comment>
<dbReference type="GO" id="GO:0016020">
    <property type="term" value="C:membrane"/>
    <property type="evidence" value="ECO:0007669"/>
    <property type="project" value="GOC"/>
</dbReference>
<dbReference type="AlphaFoldDB" id="A0A1A7RAQ4"/>
<keyword evidence="3" id="KW-0472">Membrane</keyword>
<gene>
    <name evidence="5" type="ORF">A9J31_05750</name>
</gene>
<feature type="domain" description="Calcineurin-like phosphoesterase" evidence="4">
    <location>
        <begin position="116"/>
        <end position="275"/>
    </location>
</feature>
<protein>
    <submittedName>
        <fullName evidence="5">Phosphohydrolase</fullName>
    </submittedName>
</protein>